<evidence type="ECO:0000313" key="1">
    <source>
        <dbReference type="Ensembl" id="ENSORLP00020033238.1"/>
    </source>
</evidence>
<dbReference type="Proteomes" id="UP000265180">
    <property type="component" value="Chromosome 22"/>
</dbReference>
<reference evidence="1" key="4">
    <citation type="submission" date="2025-09" db="UniProtKB">
        <authorList>
            <consortium name="Ensembl"/>
        </authorList>
    </citation>
    <scope>IDENTIFICATION</scope>
    <source>
        <strain evidence="1">HNI</strain>
    </source>
</reference>
<reference evidence="1" key="3">
    <citation type="submission" date="2025-08" db="UniProtKB">
        <authorList>
            <consortium name="Ensembl"/>
        </authorList>
    </citation>
    <scope>IDENTIFICATION</scope>
    <source>
        <strain evidence="1">HNI</strain>
    </source>
</reference>
<dbReference type="AlphaFoldDB" id="A0A3P9MJV5"/>
<accession>A0A3P9MJV5</accession>
<name>A0A3P9MJV5_ORYLA</name>
<protein>
    <submittedName>
        <fullName evidence="1">Uncharacterized protein</fullName>
    </submittedName>
</protein>
<evidence type="ECO:0000313" key="2">
    <source>
        <dbReference type="Proteomes" id="UP000265180"/>
    </source>
</evidence>
<sequence>LSLSSKTPSALNIYCDSANSPSSKGTQHMFINYLGPSITTKPIFKAQNKCQILFDAGGLWLLHRLQSKRKEGRKEKYKVNTVNNLAISKSHFKLGFSFPLPIS</sequence>
<proteinExistence type="predicted"/>
<dbReference type="Ensembl" id="ENSORLT00020034618.1">
    <property type="protein sequence ID" value="ENSORLP00020033238.1"/>
    <property type="gene ID" value="ENSORLG00020001067.1"/>
</dbReference>
<organism evidence="1 2">
    <name type="scientific">Oryzias latipes</name>
    <name type="common">Japanese rice fish</name>
    <name type="synonym">Japanese killifish</name>
    <dbReference type="NCBI Taxonomy" id="8090"/>
    <lineage>
        <taxon>Eukaryota</taxon>
        <taxon>Metazoa</taxon>
        <taxon>Chordata</taxon>
        <taxon>Craniata</taxon>
        <taxon>Vertebrata</taxon>
        <taxon>Euteleostomi</taxon>
        <taxon>Actinopterygii</taxon>
        <taxon>Neopterygii</taxon>
        <taxon>Teleostei</taxon>
        <taxon>Neoteleostei</taxon>
        <taxon>Acanthomorphata</taxon>
        <taxon>Ovalentaria</taxon>
        <taxon>Atherinomorphae</taxon>
        <taxon>Beloniformes</taxon>
        <taxon>Adrianichthyidae</taxon>
        <taxon>Oryziinae</taxon>
        <taxon>Oryzias</taxon>
    </lineage>
</organism>
<reference key="1">
    <citation type="journal article" date="2007" name="Nature">
        <title>The medaka draft genome and insights into vertebrate genome evolution.</title>
        <authorList>
            <person name="Kasahara M."/>
            <person name="Naruse K."/>
            <person name="Sasaki S."/>
            <person name="Nakatani Y."/>
            <person name="Qu W."/>
            <person name="Ahsan B."/>
            <person name="Yamada T."/>
            <person name="Nagayasu Y."/>
            <person name="Doi K."/>
            <person name="Kasai Y."/>
            <person name="Jindo T."/>
            <person name="Kobayashi D."/>
            <person name="Shimada A."/>
            <person name="Toyoda A."/>
            <person name="Kuroki Y."/>
            <person name="Fujiyama A."/>
            <person name="Sasaki T."/>
            <person name="Shimizu A."/>
            <person name="Asakawa S."/>
            <person name="Shimizu N."/>
            <person name="Hashimoto S."/>
            <person name="Yang J."/>
            <person name="Lee Y."/>
            <person name="Matsushima K."/>
            <person name="Sugano S."/>
            <person name="Sakaizumi M."/>
            <person name="Narita T."/>
            <person name="Ohishi K."/>
            <person name="Haga S."/>
            <person name="Ohta F."/>
            <person name="Nomoto H."/>
            <person name="Nogata K."/>
            <person name="Morishita T."/>
            <person name="Endo T."/>
            <person name="Shin-I T."/>
            <person name="Takeda H."/>
            <person name="Morishita S."/>
            <person name="Kohara Y."/>
        </authorList>
    </citation>
    <scope>NUCLEOTIDE SEQUENCE [LARGE SCALE GENOMIC DNA]</scope>
    <source>
        <strain>Hd-rR</strain>
    </source>
</reference>
<reference evidence="1 2" key="2">
    <citation type="submission" date="2017-04" db="EMBL/GenBank/DDBJ databases">
        <title>CpG methylation of centromeres and impact of large insertions on vertebrate speciation.</title>
        <authorList>
            <person name="Ichikawa K."/>
            <person name="Yoshimura J."/>
            <person name="Morishita S."/>
        </authorList>
    </citation>
    <scope>NUCLEOTIDE SEQUENCE</scope>
    <source>
        <strain evidence="1 2">HNI</strain>
    </source>
</reference>